<comment type="cofactor">
    <cofactor evidence="1 6">
        <name>heme</name>
        <dbReference type="ChEBI" id="CHEBI:30413"/>
    </cofactor>
</comment>
<protein>
    <recommendedName>
        <fullName evidence="11">Pisatin demethylase</fullName>
    </recommendedName>
</protein>
<dbReference type="InterPro" id="IPR036396">
    <property type="entry name" value="Cyt_P450_sf"/>
</dbReference>
<evidence type="ECO:0000313" key="9">
    <source>
        <dbReference type="EMBL" id="KAJ4396915.1"/>
    </source>
</evidence>
<feature type="binding site" description="axial binding residue" evidence="6">
    <location>
        <position position="435"/>
    </location>
    <ligand>
        <name>heme</name>
        <dbReference type="ChEBI" id="CHEBI:30413"/>
    </ligand>
    <ligandPart>
        <name>Fe</name>
        <dbReference type="ChEBI" id="CHEBI:18248"/>
    </ligandPart>
</feature>
<keyword evidence="4 6" id="KW-0479">Metal-binding</keyword>
<evidence type="ECO:0000256" key="3">
    <source>
        <dbReference type="ARBA" id="ARBA00022617"/>
    </source>
</evidence>
<comment type="similarity">
    <text evidence="2 7">Belongs to the cytochrome P450 family.</text>
</comment>
<evidence type="ECO:0000256" key="8">
    <source>
        <dbReference type="SAM" id="SignalP"/>
    </source>
</evidence>
<dbReference type="InterPro" id="IPR002401">
    <property type="entry name" value="Cyt_P450_E_grp-I"/>
</dbReference>
<keyword evidence="7" id="KW-0503">Monooxygenase</keyword>
<proteinExistence type="inferred from homology"/>
<keyword evidence="5 6" id="KW-0408">Iron</keyword>
<dbReference type="AlphaFoldDB" id="A0A9W8Z360"/>
<evidence type="ECO:0000256" key="5">
    <source>
        <dbReference type="ARBA" id="ARBA00023004"/>
    </source>
</evidence>
<dbReference type="EMBL" id="JAPEVB010000001">
    <property type="protein sequence ID" value="KAJ4396915.1"/>
    <property type="molecule type" value="Genomic_DNA"/>
</dbReference>
<dbReference type="PANTHER" id="PTHR24305">
    <property type="entry name" value="CYTOCHROME P450"/>
    <property type="match status" value="1"/>
</dbReference>
<dbReference type="InterPro" id="IPR017972">
    <property type="entry name" value="Cyt_P450_CS"/>
</dbReference>
<comment type="caution">
    <text evidence="9">The sequence shown here is derived from an EMBL/GenBank/DDBJ whole genome shotgun (WGS) entry which is preliminary data.</text>
</comment>
<feature type="signal peptide" evidence="8">
    <location>
        <begin position="1"/>
        <end position="16"/>
    </location>
</feature>
<sequence length="489" mass="53845">MNILAYPLLTISALIALKLVNNWRKLQRAPGPLLAGITDFWRAWQQYNGKLRSRLVELHEEHGPVVRYGVRSISLSDPSAIDIIYGSRQGFTTAESYKVLIGISNGKEVPSLVSTSDEARHGALRRAVASAFSPNGVLEYEPFVDETISELLDVLQAKKGAFDLAATILYYTMDAAGWFSFGEPLGCLQADCDVGGSIQMIRNRFNHWGWWSSLPWLERLIYRNPVAMRQKRAPSSMAAAAMGKLRTRMGGTEEKEAGRPADLLSRFIEASRAHPDVLDTAGIVGMLMSTISGAGDTTASSVIAVLYYLMKDPPVLAKLREELATAALSKPVPKFSQVSKLPYLHAVIREAARLAPTSTWPIERRVPAGGITIAGVCIPEGTSVGTLAMATHLDRTVFGGDVHTFRPDRWLTTKAEELRRMEGAFMGFSRGRRVCLGQHIAVLQMKKVLSVLVTNFDMCPVNTEEELDFDMSPAVVAVKPFLVTIQRRK</sequence>
<dbReference type="GO" id="GO:0005506">
    <property type="term" value="F:iron ion binding"/>
    <property type="evidence" value="ECO:0007669"/>
    <property type="project" value="InterPro"/>
</dbReference>
<keyword evidence="3 6" id="KW-0349">Heme</keyword>
<dbReference type="Proteomes" id="UP001140453">
    <property type="component" value="Unassembled WGS sequence"/>
</dbReference>
<dbReference type="SUPFAM" id="SSF48264">
    <property type="entry name" value="Cytochrome P450"/>
    <property type="match status" value="1"/>
</dbReference>
<evidence type="ECO:0000256" key="2">
    <source>
        <dbReference type="ARBA" id="ARBA00010617"/>
    </source>
</evidence>
<keyword evidence="10" id="KW-1185">Reference proteome</keyword>
<dbReference type="Pfam" id="PF00067">
    <property type="entry name" value="p450"/>
    <property type="match status" value="1"/>
</dbReference>
<feature type="chain" id="PRO_5040887415" description="Pisatin demethylase" evidence="8">
    <location>
        <begin position="17"/>
        <end position="489"/>
    </location>
</feature>
<accession>A0A9W8Z360</accession>
<dbReference type="PANTHER" id="PTHR24305:SF166">
    <property type="entry name" value="CYTOCHROME P450 12A4, MITOCHONDRIAL-RELATED"/>
    <property type="match status" value="1"/>
</dbReference>
<evidence type="ECO:0008006" key="11">
    <source>
        <dbReference type="Google" id="ProtNLM"/>
    </source>
</evidence>
<dbReference type="OrthoDB" id="3934656at2759"/>
<evidence type="ECO:0000256" key="6">
    <source>
        <dbReference type="PIRSR" id="PIRSR602401-1"/>
    </source>
</evidence>
<keyword evidence="8" id="KW-0732">Signal</keyword>
<dbReference type="PRINTS" id="PR00385">
    <property type="entry name" value="P450"/>
</dbReference>
<keyword evidence="7" id="KW-0560">Oxidoreductase</keyword>
<name>A0A9W8Z360_9PEZI</name>
<dbReference type="Gene3D" id="1.10.630.10">
    <property type="entry name" value="Cytochrome P450"/>
    <property type="match status" value="1"/>
</dbReference>
<evidence type="ECO:0000256" key="4">
    <source>
        <dbReference type="ARBA" id="ARBA00022723"/>
    </source>
</evidence>
<dbReference type="GO" id="GO:0016705">
    <property type="term" value="F:oxidoreductase activity, acting on paired donors, with incorporation or reduction of molecular oxygen"/>
    <property type="evidence" value="ECO:0007669"/>
    <property type="project" value="InterPro"/>
</dbReference>
<evidence type="ECO:0000256" key="1">
    <source>
        <dbReference type="ARBA" id="ARBA00001971"/>
    </source>
</evidence>
<dbReference type="InterPro" id="IPR001128">
    <property type="entry name" value="Cyt_P450"/>
</dbReference>
<reference evidence="9" key="1">
    <citation type="submission" date="2022-10" db="EMBL/GenBank/DDBJ databases">
        <title>Tapping the CABI collections for fungal endophytes: first genome assemblies for Collariella, Neodidymelliopsis, Ascochyta clinopodiicola, Didymella pomorum, Didymosphaeria variabile, Neocosmospora piperis and Neocucurbitaria cava.</title>
        <authorList>
            <person name="Hill R."/>
        </authorList>
    </citation>
    <scope>NUCLEOTIDE SEQUENCE</scope>
    <source>
        <strain evidence="9">IMI 355082</strain>
    </source>
</reference>
<gene>
    <name evidence="9" type="ORF">N0V93_001137</name>
</gene>
<dbReference type="InterPro" id="IPR050121">
    <property type="entry name" value="Cytochrome_P450_monoxygenase"/>
</dbReference>
<dbReference type="GO" id="GO:0020037">
    <property type="term" value="F:heme binding"/>
    <property type="evidence" value="ECO:0007669"/>
    <property type="project" value="InterPro"/>
</dbReference>
<evidence type="ECO:0000313" key="10">
    <source>
        <dbReference type="Proteomes" id="UP001140453"/>
    </source>
</evidence>
<dbReference type="PRINTS" id="PR00463">
    <property type="entry name" value="EP450I"/>
</dbReference>
<evidence type="ECO:0000256" key="7">
    <source>
        <dbReference type="RuleBase" id="RU000461"/>
    </source>
</evidence>
<dbReference type="PROSITE" id="PS00086">
    <property type="entry name" value="CYTOCHROME_P450"/>
    <property type="match status" value="1"/>
</dbReference>
<organism evidence="9 10">
    <name type="scientific">Gnomoniopsis smithogilvyi</name>
    <dbReference type="NCBI Taxonomy" id="1191159"/>
    <lineage>
        <taxon>Eukaryota</taxon>
        <taxon>Fungi</taxon>
        <taxon>Dikarya</taxon>
        <taxon>Ascomycota</taxon>
        <taxon>Pezizomycotina</taxon>
        <taxon>Sordariomycetes</taxon>
        <taxon>Sordariomycetidae</taxon>
        <taxon>Diaporthales</taxon>
        <taxon>Gnomoniaceae</taxon>
        <taxon>Gnomoniopsis</taxon>
    </lineage>
</organism>
<dbReference type="GO" id="GO:0004497">
    <property type="term" value="F:monooxygenase activity"/>
    <property type="evidence" value="ECO:0007669"/>
    <property type="project" value="UniProtKB-KW"/>
</dbReference>